<sequence>MSSLNRLMDIKINLKMTAKQLNRDAMRAAKEEKTEKAKVEKAIKQGHNEVARVHAQNAVRKQSESINLLQLSSRVDAVAGRVQTAITMQQVTGNMARVSKAMEAAMKTMNPERITAVMDNFEKSFNDLDVVDEYTREATSSANAVSMPQDEVDKLMAQAADKAGVELSQDLQEVPAAKGKINQAAEPVEEDYLSERLRALRN</sequence>
<dbReference type="Proteomes" id="UP000799753">
    <property type="component" value="Unassembled WGS sequence"/>
</dbReference>
<dbReference type="InterPro" id="IPR005024">
    <property type="entry name" value="Snf7_fam"/>
</dbReference>
<dbReference type="OrthoDB" id="10266568at2759"/>
<gene>
    <name evidence="1" type="ORF">P280DRAFT_465995</name>
</gene>
<dbReference type="EMBL" id="MU006778">
    <property type="protein sequence ID" value="KAF2644715.1"/>
    <property type="molecule type" value="Genomic_DNA"/>
</dbReference>
<dbReference type="AlphaFoldDB" id="A0A6A6SAC2"/>
<organism evidence="1 2">
    <name type="scientific">Massarina eburnea CBS 473.64</name>
    <dbReference type="NCBI Taxonomy" id="1395130"/>
    <lineage>
        <taxon>Eukaryota</taxon>
        <taxon>Fungi</taxon>
        <taxon>Dikarya</taxon>
        <taxon>Ascomycota</taxon>
        <taxon>Pezizomycotina</taxon>
        <taxon>Dothideomycetes</taxon>
        <taxon>Pleosporomycetidae</taxon>
        <taxon>Pleosporales</taxon>
        <taxon>Massarineae</taxon>
        <taxon>Massarinaceae</taxon>
        <taxon>Massarina</taxon>
    </lineage>
</organism>
<proteinExistence type="predicted"/>
<dbReference type="GO" id="GO:0007034">
    <property type="term" value="P:vacuolar transport"/>
    <property type="evidence" value="ECO:0007669"/>
    <property type="project" value="InterPro"/>
</dbReference>
<accession>A0A6A6SAC2</accession>
<dbReference type="PANTHER" id="PTHR10476">
    <property type="entry name" value="CHARGED MULTIVESICULAR BODY PROTEIN"/>
    <property type="match status" value="1"/>
</dbReference>
<protein>
    <submittedName>
        <fullName evidence="1">Uncharacterized protein</fullName>
    </submittedName>
</protein>
<dbReference type="Gene3D" id="6.10.140.1230">
    <property type="match status" value="1"/>
</dbReference>
<evidence type="ECO:0000313" key="2">
    <source>
        <dbReference type="Proteomes" id="UP000799753"/>
    </source>
</evidence>
<dbReference type="Pfam" id="PF03357">
    <property type="entry name" value="Snf7"/>
    <property type="match status" value="1"/>
</dbReference>
<evidence type="ECO:0000313" key="1">
    <source>
        <dbReference type="EMBL" id="KAF2644715.1"/>
    </source>
</evidence>
<keyword evidence="2" id="KW-1185">Reference proteome</keyword>
<name>A0A6A6SAC2_9PLEO</name>
<reference evidence="1" key="1">
    <citation type="journal article" date="2020" name="Stud. Mycol.">
        <title>101 Dothideomycetes genomes: a test case for predicting lifestyles and emergence of pathogens.</title>
        <authorList>
            <person name="Haridas S."/>
            <person name="Albert R."/>
            <person name="Binder M."/>
            <person name="Bloem J."/>
            <person name="Labutti K."/>
            <person name="Salamov A."/>
            <person name="Andreopoulos B."/>
            <person name="Baker S."/>
            <person name="Barry K."/>
            <person name="Bills G."/>
            <person name="Bluhm B."/>
            <person name="Cannon C."/>
            <person name="Castanera R."/>
            <person name="Culley D."/>
            <person name="Daum C."/>
            <person name="Ezra D."/>
            <person name="Gonzalez J."/>
            <person name="Henrissat B."/>
            <person name="Kuo A."/>
            <person name="Liang C."/>
            <person name="Lipzen A."/>
            <person name="Lutzoni F."/>
            <person name="Magnuson J."/>
            <person name="Mondo S."/>
            <person name="Nolan M."/>
            <person name="Ohm R."/>
            <person name="Pangilinan J."/>
            <person name="Park H.-J."/>
            <person name="Ramirez L."/>
            <person name="Alfaro M."/>
            <person name="Sun H."/>
            <person name="Tritt A."/>
            <person name="Yoshinaga Y."/>
            <person name="Zwiers L.-H."/>
            <person name="Turgeon B."/>
            <person name="Goodwin S."/>
            <person name="Spatafora J."/>
            <person name="Crous P."/>
            <person name="Grigoriev I."/>
        </authorList>
    </citation>
    <scope>NUCLEOTIDE SEQUENCE</scope>
    <source>
        <strain evidence="1">CBS 473.64</strain>
    </source>
</reference>